<dbReference type="PROSITE" id="PS50004">
    <property type="entry name" value="C2"/>
    <property type="match status" value="1"/>
</dbReference>
<name>A0A5S9INA2_UABAM</name>
<evidence type="ECO:0000313" key="4">
    <source>
        <dbReference type="Proteomes" id="UP000326354"/>
    </source>
</evidence>
<evidence type="ECO:0000313" key="3">
    <source>
        <dbReference type="EMBL" id="BBM84566.1"/>
    </source>
</evidence>
<dbReference type="AlphaFoldDB" id="A0A5S9INA2"/>
<gene>
    <name evidence="3" type="ORF">UABAM_02927</name>
</gene>
<dbReference type="Gene3D" id="2.60.40.150">
    <property type="entry name" value="C2 domain"/>
    <property type="match status" value="1"/>
</dbReference>
<sequence length="461" mass="52062">MRISYLFLGILWGSIANVILATTPLHIHINKIKSPVVVGESIHYTVEISNTTSEKVRDVQLVVSLAFGLDMTTTGDIASEEADEDAEYDHIEEDGTIFELLTMEAGSTVYYELECEVFNQYFDEEEENAPVTATVYYLGRFGDYQKISADAEHFKVHDAAYLEMDVENEEEGEYVVSVSNIGPVDLEKVGAVIRYSPYNVDKISVHTTTTVAYFYNEGTIFVYPRKMNADPDGEEEGWVFTVKATSDEEEPFSVALLLGDFSYPSHDDADGITSPVDSVASSDEDEPEPEPEQDVYFGGEDTDSTEDFIAKNPEEEEPVAAVEEEESVAEVQPQKIVRTLYLEKATYAKRKKNKKKWDFGFGKTTKPDSFVVVYSWVNGNWKKQHTTKVQKNNLQPSWQQSTSIKVEEGSKIKFEVFDKDLRKNDVLGSSTQTITTDQFKQDSVTISFDSVESFEYTLREE</sequence>
<evidence type="ECO:0000256" key="1">
    <source>
        <dbReference type="SAM" id="MobiDB-lite"/>
    </source>
</evidence>
<reference evidence="3 4" key="1">
    <citation type="submission" date="2019-08" db="EMBL/GenBank/DDBJ databases">
        <title>Complete genome sequence of Candidatus Uab amorphum.</title>
        <authorList>
            <person name="Shiratori T."/>
            <person name="Suzuki S."/>
            <person name="Kakizawa Y."/>
            <person name="Ishida K."/>
        </authorList>
    </citation>
    <scope>NUCLEOTIDE SEQUENCE [LARGE SCALE GENOMIC DNA]</scope>
    <source>
        <strain evidence="3 4">SRT547</strain>
    </source>
</reference>
<dbReference type="RefSeq" id="WP_151968711.1">
    <property type="nucleotide sequence ID" value="NZ_AP019860.1"/>
</dbReference>
<protein>
    <recommendedName>
        <fullName evidence="2">C2 domain-containing protein</fullName>
    </recommendedName>
</protein>
<dbReference type="EMBL" id="AP019860">
    <property type="protein sequence ID" value="BBM84566.1"/>
    <property type="molecule type" value="Genomic_DNA"/>
</dbReference>
<dbReference type="InterPro" id="IPR000008">
    <property type="entry name" value="C2_dom"/>
</dbReference>
<dbReference type="Pfam" id="PF00168">
    <property type="entry name" value="C2"/>
    <property type="match status" value="1"/>
</dbReference>
<feature type="region of interest" description="Disordered" evidence="1">
    <location>
        <begin position="267"/>
        <end position="306"/>
    </location>
</feature>
<accession>A0A5S9INA2</accession>
<feature type="domain" description="C2" evidence="2">
    <location>
        <begin position="314"/>
        <end position="448"/>
    </location>
</feature>
<dbReference type="SUPFAM" id="SSF49562">
    <property type="entry name" value="C2 domain (Calcium/lipid-binding domain, CaLB)"/>
    <property type="match status" value="1"/>
</dbReference>
<dbReference type="Proteomes" id="UP000326354">
    <property type="component" value="Chromosome"/>
</dbReference>
<proteinExistence type="predicted"/>
<dbReference type="SMART" id="SM00239">
    <property type="entry name" value="C2"/>
    <property type="match status" value="1"/>
</dbReference>
<dbReference type="KEGG" id="uam:UABAM_02927"/>
<evidence type="ECO:0000259" key="2">
    <source>
        <dbReference type="PROSITE" id="PS50004"/>
    </source>
</evidence>
<dbReference type="InterPro" id="IPR035892">
    <property type="entry name" value="C2_domain_sf"/>
</dbReference>
<organism evidence="3 4">
    <name type="scientific">Uabimicrobium amorphum</name>
    <dbReference type="NCBI Taxonomy" id="2596890"/>
    <lineage>
        <taxon>Bacteria</taxon>
        <taxon>Pseudomonadati</taxon>
        <taxon>Planctomycetota</taxon>
        <taxon>Candidatus Uabimicrobiia</taxon>
        <taxon>Candidatus Uabimicrobiales</taxon>
        <taxon>Candidatus Uabimicrobiaceae</taxon>
        <taxon>Candidatus Uabimicrobium</taxon>
    </lineage>
</organism>
<feature type="compositionally biased region" description="Acidic residues" evidence="1">
    <location>
        <begin position="282"/>
        <end position="293"/>
    </location>
</feature>
<keyword evidence="4" id="KW-1185">Reference proteome</keyword>